<dbReference type="GO" id="GO:0003700">
    <property type="term" value="F:DNA-binding transcription factor activity"/>
    <property type="evidence" value="ECO:0007669"/>
    <property type="project" value="InterPro"/>
</dbReference>
<dbReference type="EMBL" id="LK996017">
    <property type="protein sequence ID" value="CDX03568.1"/>
    <property type="molecule type" value="Genomic_DNA"/>
</dbReference>
<accession>A0A098B3W8</accession>
<sequence>MKLEQLHYLKEAIRYRSLSIAARENFISQPSFSAAITNLEKELGAKLLNRSNRGCTPTDICMEIMDKADVIFAMVEEIELLASNSSYCETINIAVVLSICEEILPQVLLEMEGAKVFCKVAAASLESEAIYPRVASGSSVLGIVAYIPKLLTADLKYTPLFEDEYVLYIGHQSPFWEQGSVSLEQMLSQPYIALGDDFVTPNSDWAKDILAFSMPKVESQVSNLNTLKKMIINGPYVSLLPRFMVADDIYVKSNLMKPVRIDDIYLSAQFGYIENTRYKLTKNYTVFLDYFRKILTRLGYTVYKTV</sequence>
<evidence type="ECO:0000256" key="2">
    <source>
        <dbReference type="ARBA" id="ARBA00023015"/>
    </source>
</evidence>
<reference evidence="7 8" key="2">
    <citation type="submission" date="2015-12" db="EMBL/GenBank/DDBJ databases">
        <title>Draft Genome Sequence of Desulfitobacterium hafniense Strain DH, a Sulfate-reducing Bacterium Isolated from Paddy Soils.</title>
        <authorList>
            <person name="Bao P."/>
            <person name="Zhang X."/>
            <person name="Li G."/>
        </authorList>
    </citation>
    <scope>NUCLEOTIDE SEQUENCE [LARGE SCALE GENOMIC DNA]</scope>
    <source>
        <strain evidence="7 8">DH</strain>
    </source>
</reference>
<evidence type="ECO:0000259" key="5">
    <source>
        <dbReference type="PROSITE" id="PS50931"/>
    </source>
</evidence>
<dbReference type="CDD" id="cd05466">
    <property type="entry name" value="PBP2_LTTR_substrate"/>
    <property type="match status" value="1"/>
</dbReference>
<dbReference type="EMBL" id="LOCK01000020">
    <property type="protein sequence ID" value="KTE91697.1"/>
    <property type="molecule type" value="Genomic_DNA"/>
</dbReference>
<dbReference type="Proteomes" id="UP000054623">
    <property type="component" value="Unassembled WGS sequence"/>
</dbReference>
<dbReference type="InterPro" id="IPR005119">
    <property type="entry name" value="LysR_subst-bd"/>
</dbReference>
<keyword evidence="4" id="KW-0804">Transcription</keyword>
<keyword evidence="2" id="KW-0805">Transcription regulation</keyword>
<gene>
    <name evidence="7" type="ORF">AT727_20860</name>
    <name evidence="6" type="ORF">DPCES_3682</name>
</gene>
<dbReference type="PANTHER" id="PTHR30126:SF40">
    <property type="entry name" value="HTH-TYPE TRANSCRIPTIONAL REGULATOR GLTR"/>
    <property type="match status" value="1"/>
</dbReference>
<protein>
    <submittedName>
        <fullName evidence="7">LysR family transcriptional regulator</fullName>
    </submittedName>
    <submittedName>
        <fullName evidence="6">Transcriptional regulator, LysR</fullName>
    </submittedName>
</protein>
<dbReference type="Gene3D" id="1.10.10.10">
    <property type="entry name" value="Winged helix-like DNA-binding domain superfamily/Winged helix DNA-binding domain"/>
    <property type="match status" value="1"/>
</dbReference>
<name>A0A098B3W8_DESHA</name>
<evidence type="ECO:0000256" key="3">
    <source>
        <dbReference type="ARBA" id="ARBA00023125"/>
    </source>
</evidence>
<evidence type="ECO:0000313" key="6">
    <source>
        <dbReference type="EMBL" id="CDX03568.1"/>
    </source>
</evidence>
<dbReference type="PANTHER" id="PTHR30126">
    <property type="entry name" value="HTH-TYPE TRANSCRIPTIONAL REGULATOR"/>
    <property type="match status" value="1"/>
</dbReference>
<comment type="similarity">
    <text evidence="1">Belongs to the LysR transcriptional regulatory family.</text>
</comment>
<dbReference type="PATRIC" id="fig|49338.4.peg.3950"/>
<dbReference type="Pfam" id="PF03466">
    <property type="entry name" value="LysR_substrate"/>
    <property type="match status" value="1"/>
</dbReference>
<dbReference type="GO" id="GO:0000976">
    <property type="term" value="F:transcription cis-regulatory region binding"/>
    <property type="evidence" value="ECO:0007669"/>
    <property type="project" value="TreeGrafter"/>
</dbReference>
<dbReference type="OrthoDB" id="9803714at2"/>
<evidence type="ECO:0000256" key="4">
    <source>
        <dbReference type="ARBA" id="ARBA00023163"/>
    </source>
</evidence>
<dbReference type="InterPro" id="IPR000847">
    <property type="entry name" value="LysR_HTH_N"/>
</dbReference>
<reference evidence="6" key="1">
    <citation type="submission" date="2014-07" db="EMBL/GenBank/DDBJ databases">
        <authorList>
            <person name="Hornung V.Bastian."/>
        </authorList>
    </citation>
    <scope>NUCLEOTIDE SEQUENCE</scope>
    <source>
        <strain evidence="6">PCE-S</strain>
    </source>
</reference>
<feature type="domain" description="HTH lysR-type" evidence="5">
    <location>
        <begin position="1"/>
        <end position="58"/>
    </location>
</feature>
<dbReference type="InterPro" id="IPR036388">
    <property type="entry name" value="WH-like_DNA-bd_sf"/>
</dbReference>
<dbReference type="Pfam" id="PF00126">
    <property type="entry name" value="HTH_1"/>
    <property type="match status" value="1"/>
</dbReference>
<dbReference type="InterPro" id="IPR036390">
    <property type="entry name" value="WH_DNA-bd_sf"/>
</dbReference>
<dbReference type="RefSeq" id="WP_005814010.1">
    <property type="nucleotide sequence ID" value="NZ_CABKQQ010000051.1"/>
</dbReference>
<evidence type="ECO:0000313" key="7">
    <source>
        <dbReference type="EMBL" id="KTE91697.1"/>
    </source>
</evidence>
<dbReference type="Gene3D" id="3.40.190.10">
    <property type="entry name" value="Periplasmic binding protein-like II"/>
    <property type="match status" value="2"/>
</dbReference>
<dbReference type="PROSITE" id="PS50931">
    <property type="entry name" value="HTH_LYSR"/>
    <property type="match status" value="1"/>
</dbReference>
<keyword evidence="3" id="KW-0238">DNA-binding</keyword>
<proteinExistence type="inferred from homology"/>
<dbReference type="PRINTS" id="PR00039">
    <property type="entry name" value="HTHLYSR"/>
</dbReference>
<organism evidence="6">
    <name type="scientific">Desulfitobacterium hafniense</name>
    <name type="common">Desulfitobacterium frappieri</name>
    <dbReference type="NCBI Taxonomy" id="49338"/>
    <lineage>
        <taxon>Bacteria</taxon>
        <taxon>Bacillati</taxon>
        <taxon>Bacillota</taxon>
        <taxon>Clostridia</taxon>
        <taxon>Eubacteriales</taxon>
        <taxon>Desulfitobacteriaceae</taxon>
        <taxon>Desulfitobacterium</taxon>
    </lineage>
</organism>
<evidence type="ECO:0000313" key="8">
    <source>
        <dbReference type="Proteomes" id="UP000054623"/>
    </source>
</evidence>
<evidence type="ECO:0000256" key="1">
    <source>
        <dbReference type="ARBA" id="ARBA00009437"/>
    </source>
</evidence>
<dbReference type="SUPFAM" id="SSF46785">
    <property type="entry name" value="Winged helix' DNA-binding domain"/>
    <property type="match status" value="1"/>
</dbReference>
<dbReference type="AlphaFoldDB" id="A0A098B3W8"/>
<dbReference type="SUPFAM" id="SSF53850">
    <property type="entry name" value="Periplasmic binding protein-like II"/>
    <property type="match status" value="1"/>
</dbReference>